<gene>
    <name evidence="5" type="ORF">UFOPK3547_01202</name>
</gene>
<dbReference type="InterPro" id="IPR015590">
    <property type="entry name" value="Aldehyde_DH_dom"/>
</dbReference>
<keyword evidence="3" id="KW-0520">NAD</keyword>
<dbReference type="Gene3D" id="3.40.605.10">
    <property type="entry name" value="Aldehyde Dehydrogenase, Chain A, domain 1"/>
    <property type="match status" value="1"/>
</dbReference>
<evidence type="ECO:0000256" key="2">
    <source>
        <dbReference type="ARBA" id="ARBA00023002"/>
    </source>
</evidence>
<dbReference type="Pfam" id="PF00171">
    <property type="entry name" value="Aldedh"/>
    <property type="match status" value="1"/>
</dbReference>
<dbReference type="PROSITE" id="PS00070">
    <property type="entry name" value="ALDEHYDE_DEHYDR_CYS"/>
    <property type="match status" value="1"/>
</dbReference>
<dbReference type="PANTHER" id="PTHR43866">
    <property type="entry name" value="MALONATE-SEMIALDEHYDE DEHYDROGENASE"/>
    <property type="match status" value="1"/>
</dbReference>
<dbReference type="FunFam" id="3.40.605.10:FF:000003">
    <property type="entry name" value="Methylmalonate-semialdehyde dehydrogenase [acylating]"/>
    <property type="match status" value="1"/>
</dbReference>
<dbReference type="PANTHER" id="PTHR43866:SF4">
    <property type="entry name" value="MALONATE-SEMIALDEHYDE DEHYDROGENASE"/>
    <property type="match status" value="1"/>
</dbReference>
<dbReference type="InterPro" id="IPR010061">
    <property type="entry name" value="MeMal-semiAld_DH"/>
</dbReference>
<dbReference type="EC" id="1.2.1.27" evidence="1"/>
<dbReference type="SUPFAM" id="SSF53720">
    <property type="entry name" value="ALDH-like"/>
    <property type="match status" value="1"/>
</dbReference>
<dbReference type="AlphaFoldDB" id="A0A6J5ZX72"/>
<protein>
    <recommendedName>
        <fullName evidence="1">methylmalonate-semialdehyde dehydrogenase (CoA acylating)</fullName>
        <ecNumber evidence="1">1.2.1.27</ecNumber>
    </recommendedName>
</protein>
<reference evidence="5" key="1">
    <citation type="submission" date="2020-05" db="EMBL/GenBank/DDBJ databases">
        <authorList>
            <person name="Chiriac C."/>
            <person name="Salcher M."/>
            <person name="Ghai R."/>
            <person name="Kavagutti S V."/>
        </authorList>
    </citation>
    <scope>NUCLEOTIDE SEQUENCE</scope>
</reference>
<feature type="domain" description="Aldehyde dehydrogenase" evidence="4">
    <location>
        <begin position="28"/>
        <end position="485"/>
    </location>
</feature>
<evidence type="ECO:0000259" key="4">
    <source>
        <dbReference type="Pfam" id="PF00171"/>
    </source>
</evidence>
<dbReference type="CDD" id="cd07085">
    <property type="entry name" value="ALDH_F6_MMSDH"/>
    <property type="match status" value="1"/>
</dbReference>
<proteinExistence type="predicted"/>
<dbReference type="GO" id="GO:0006210">
    <property type="term" value="P:thymine catabolic process"/>
    <property type="evidence" value="ECO:0007669"/>
    <property type="project" value="TreeGrafter"/>
</dbReference>
<organism evidence="5">
    <name type="scientific">freshwater metagenome</name>
    <dbReference type="NCBI Taxonomy" id="449393"/>
    <lineage>
        <taxon>unclassified sequences</taxon>
        <taxon>metagenomes</taxon>
        <taxon>ecological metagenomes</taxon>
    </lineage>
</organism>
<dbReference type="GO" id="GO:0004491">
    <property type="term" value="F:methylmalonate-semialdehyde dehydrogenase (acylating, NAD) activity"/>
    <property type="evidence" value="ECO:0007669"/>
    <property type="project" value="UniProtKB-EC"/>
</dbReference>
<keyword evidence="2" id="KW-0560">Oxidoreductase</keyword>
<dbReference type="InterPro" id="IPR016163">
    <property type="entry name" value="Ald_DH_C"/>
</dbReference>
<evidence type="ECO:0000256" key="3">
    <source>
        <dbReference type="ARBA" id="ARBA00023027"/>
    </source>
</evidence>
<evidence type="ECO:0000313" key="5">
    <source>
        <dbReference type="EMBL" id="CAB4345962.1"/>
    </source>
</evidence>
<name>A0A6J5ZX72_9ZZZZ</name>
<dbReference type="FunFam" id="3.40.309.10:FF:000002">
    <property type="entry name" value="Methylmalonate-semialdehyde dehydrogenase (Acylating)"/>
    <property type="match status" value="1"/>
</dbReference>
<sequence>MTPSSENLPVVGHWIAGKPDPGSADRFGDVFDPATGAVQRKVALANEADVDRAVLAARAAFPAWGSASLAKRHAVMFAFRELLFARAGELAAIVTSEHGKTLDDARGEVQRGLEVVEFACGIAHLMKGEASEQISTRVDSASYRQPLGVVAGITPFNFPTMVPMWMFPIALACGNSFILKPSDRDPSASLLLAELLAEAGLPEGVFSVLQGDKDAVNALLVHPEIDAVSFVGSTPIARHIYETATAHGKRVQALGGAKNHALVLPDANIEVAADAIASAAFGSAGQRCMAISAAVSVGEETAAALSAAIAERARALKVGPGNADGTEMGPVITSQARERVASYVGGAAAEGAEVVVDGRELTVPGCEEGFFIGPSVIDGVTTQMSAYRDEVFGPLLVMLKADSFDQGLDLINANPYGNGAAIFTADGGAAREFRSRVQAGMVGVNVPIPVPMAYFSFGGWKDSLFGDLHVHGREGVLFYTRGKVVTERWPQRAQGVDYGFPTQS</sequence>
<dbReference type="InterPro" id="IPR016161">
    <property type="entry name" value="Ald_DH/histidinol_DH"/>
</dbReference>
<dbReference type="EMBL" id="CAESAN010000105">
    <property type="protein sequence ID" value="CAB4345962.1"/>
    <property type="molecule type" value="Genomic_DNA"/>
</dbReference>
<dbReference type="InterPro" id="IPR016162">
    <property type="entry name" value="Ald_DH_N"/>
</dbReference>
<dbReference type="NCBIfam" id="TIGR01722">
    <property type="entry name" value="MMSDH"/>
    <property type="match status" value="1"/>
</dbReference>
<accession>A0A6J5ZX72</accession>
<dbReference type="Gene3D" id="3.40.309.10">
    <property type="entry name" value="Aldehyde Dehydrogenase, Chain A, domain 2"/>
    <property type="match status" value="1"/>
</dbReference>
<dbReference type="InterPro" id="IPR016160">
    <property type="entry name" value="Ald_DH_CS_CYS"/>
</dbReference>
<evidence type="ECO:0000256" key="1">
    <source>
        <dbReference type="ARBA" id="ARBA00013048"/>
    </source>
</evidence>
<dbReference type="GO" id="GO:0006574">
    <property type="term" value="P:L-valine catabolic process"/>
    <property type="evidence" value="ECO:0007669"/>
    <property type="project" value="TreeGrafter"/>
</dbReference>